<name>A0AAG5CQY8_ANOAO</name>
<dbReference type="GO" id="GO:1990817">
    <property type="term" value="F:poly(A) RNA polymerase activity"/>
    <property type="evidence" value="ECO:0007669"/>
    <property type="project" value="TreeGrafter"/>
</dbReference>
<dbReference type="Gene3D" id="3.30.460.10">
    <property type="entry name" value="Beta Polymerase, domain 2"/>
    <property type="match status" value="1"/>
</dbReference>
<dbReference type="GO" id="GO:0031123">
    <property type="term" value="P:RNA 3'-end processing"/>
    <property type="evidence" value="ECO:0007669"/>
    <property type="project" value="TreeGrafter"/>
</dbReference>
<dbReference type="PANTHER" id="PTHR12271:SF133">
    <property type="entry name" value="POLY(A) RNA POLYMERASE, MITOCHONDRIAL"/>
    <property type="match status" value="1"/>
</dbReference>
<accession>A0AAG5CQY8</accession>
<dbReference type="InterPro" id="IPR013087">
    <property type="entry name" value="Znf_C2H2_type"/>
</dbReference>
<dbReference type="EnsemblMetazoa" id="ENSAATROPT001293">
    <property type="protein sequence ID" value="ENSAATROPP001240"/>
    <property type="gene ID" value="ENSAATROPG001030"/>
</dbReference>
<dbReference type="InterPro" id="IPR054708">
    <property type="entry name" value="MTPAP-like_central"/>
</dbReference>
<proteinExistence type="predicted"/>
<feature type="domain" description="C2H2-type" evidence="1">
    <location>
        <begin position="86"/>
        <end position="106"/>
    </location>
</feature>
<evidence type="ECO:0000313" key="2">
    <source>
        <dbReference type="EnsemblMetazoa" id="ENSAATROPP001240"/>
    </source>
</evidence>
<dbReference type="Pfam" id="PF22600">
    <property type="entry name" value="MTPAP-like_central"/>
    <property type="match status" value="1"/>
</dbReference>
<keyword evidence="3" id="KW-1185">Reference proteome</keyword>
<protein>
    <recommendedName>
        <fullName evidence="1">C2H2-type domain-containing protein</fullName>
    </recommendedName>
</protein>
<organism evidence="2 3">
    <name type="scientific">Anopheles atroparvus</name>
    <name type="common">European mosquito</name>
    <dbReference type="NCBI Taxonomy" id="41427"/>
    <lineage>
        <taxon>Eukaryota</taxon>
        <taxon>Metazoa</taxon>
        <taxon>Ecdysozoa</taxon>
        <taxon>Arthropoda</taxon>
        <taxon>Hexapoda</taxon>
        <taxon>Insecta</taxon>
        <taxon>Pterygota</taxon>
        <taxon>Neoptera</taxon>
        <taxon>Endopterygota</taxon>
        <taxon>Diptera</taxon>
        <taxon>Nematocera</taxon>
        <taxon>Culicoidea</taxon>
        <taxon>Culicidae</taxon>
        <taxon>Anophelinae</taxon>
        <taxon>Anopheles</taxon>
    </lineage>
</organism>
<dbReference type="PROSITE" id="PS00028">
    <property type="entry name" value="ZINC_FINGER_C2H2_1"/>
    <property type="match status" value="1"/>
</dbReference>
<dbReference type="SUPFAM" id="SSF81301">
    <property type="entry name" value="Nucleotidyltransferase"/>
    <property type="match status" value="1"/>
</dbReference>
<dbReference type="InterPro" id="IPR043519">
    <property type="entry name" value="NT_sf"/>
</dbReference>
<evidence type="ECO:0000313" key="3">
    <source>
        <dbReference type="Proteomes" id="UP000075880"/>
    </source>
</evidence>
<sequence>MANASSFQTLHNLATNVLIRALTLNLDSFPPGRKEIDQFTLDQLDTLLEKIKDFTKDAHLKPFEGNEKEKELALRCFLLQPNSVHCQFCHAFFTDYDKAIAHLTKHEQNRKQSVTNATVTNASFLDGDCIPRSTENLPKTVRKFLNTDVKVIMKKIRIETEFATGDATNSVLLRELEAIVRKKYPIARGYPFGSRFAGTASLNSDVDIFLDLKGKYNFSECRDVCNSYSPTDIKESIECVKQLILQETNDWLVDAVCFVARVPLLRLKSVKYDLKCDLTFSNGLSHRNSMWLWYIFYLQPSSRWLVCYLKQWNAEDCLNTYTMSLMVIFFFQCRYQLPSVNFLQRDNRRAKFIDGWNTDFARPTLKELGNELCDESISSLAQQFFTFYTTEFSLETDVVCPFLGRTGVKKHQFHEATNGKIPSEMVLLWHHLNQRKTESETKYPRFAYNRPFFVQDPFELNHNVAKGIPSGKASKYLRLMELSAKSLS</sequence>
<evidence type="ECO:0000259" key="1">
    <source>
        <dbReference type="PROSITE" id="PS00028"/>
    </source>
</evidence>
<reference evidence="2" key="1">
    <citation type="submission" date="2024-04" db="UniProtKB">
        <authorList>
            <consortium name="EnsemblMetazoa"/>
        </authorList>
    </citation>
    <scope>IDENTIFICATION</scope>
    <source>
        <strain evidence="2">EBRO</strain>
    </source>
</reference>
<dbReference type="AlphaFoldDB" id="A0AAG5CQY8"/>
<dbReference type="SUPFAM" id="SSF81631">
    <property type="entry name" value="PAP/OAS1 substrate-binding domain"/>
    <property type="match status" value="1"/>
</dbReference>
<dbReference type="CDD" id="cd05402">
    <property type="entry name" value="NT_PAP_TUTase"/>
    <property type="match status" value="1"/>
</dbReference>
<dbReference type="PANTHER" id="PTHR12271">
    <property type="entry name" value="POLY A POLYMERASE CID PAP -RELATED"/>
    <property type="match status" value="1"/>
</dbReference>
<dbReference type="Gene3D" id="1.10.1410.10">
    <property type="match status" value="1"/>
</dbReference>
<dbReference type="Proteomes" id="UP000075880">
    <property type="component" value="Unassembled WGS sequence"/>
</dbReference>